<accession>K3Z1T6</accession>
<proteinExistence type="predicted"/>
<organism evidence="2 3">
    <name type="scientific">Setaria italica</name>
    <name type="common">Foxtail millet</name>
    <name type="synonym">Panicum italicum</name>
    <dbReference type="NCBI Taxonomy" id="4555"/>
    <lineage>
        <taxon>Eukaryota</taxon>
        <taxon>Viridiplantae</taxon>
        <taxon>Streptophyta</taxon>
        <taxon>Embryophyta</taxon>
        <taxon>Tracheophyta</taxon>
        <taxon>Spermatophyta</taxon>
        <taxon>Magnoliopsida</taxon>
        <taxon>Liliopsida</taxon>
        <taxon>Poales</taxon>
        <taxon>Poaceae</taxon>
        <taxon>PACMAD clade</taxon>
        <taxon>Panicoideae</taxon>
        <taxon>Panicodae</taxon>
        <taxon>Paniceae</taxon>
        <taxon>Cenchrinae</taxon>
        <taxon>Setaria</taxon>
    </lineage>
</organism>
<reference evidence="3" key="1">
    <citation type="journal article" date="2012" name="Nat. Biotechnol.">
        <title>Reference genome sequence of the model plant Setaria.</title>
        <authorList>
            <person name="Bennetzen J.L."/>
            <person name="Schmutz J."/>
            <person name="Wang H."/>
            <person name="Percifield R."/>
            <person name="Hawkins J."/>
            <person name="Pontaroli A.C."/>
            <person name="Estep M."/>
            <person name="Feng L."/>
            <person name="Vaughn J.N."/>
            <person name="Grimwood J."/>
            <person name="Jenkins J."/>
            <person name="Barry K."/>
            <person name="Lindquist E."/>
            <person name="Hellsten U."/>
            <person name="Deshpande S."/>
            <person name="Wang X."/>
            <person name="Wu X."/>
            <person name="Mitros T."/>
            <person name="Triplett J."/>
            <person name="Yang X."/>
            <person name="Ye C.Y."/>
            <person name="Mauro-Herrera M."/>
            <person name="Wang L."/>
            <person name="Li P."/>
            <person name="Sharma M."/>
            <person name="Sharma R."/>
            <person name="Ronald P.C."/>
            <person name="Panaud O."/>
            <person name="Kellogg E.A."/>
            <person name="Brutnell T.P."/>
            <person name="Doust A.N."/>
            <person name="Tuskan G.A."/>
            <person name="Rokhsar D."/>
            <person name="Devos K.M."/>
        </authorList>
    </citation>
    <scope>NUCLEOTIDE SEQUENCE [LARGE SCALE GENOMIC DNA]</scope>
    <source>
        <strain evidence="3">cv. Yugu1</strain>
    </source>
</reference>
<feature type="transmembrane region" description="Helical" evidence="1">
    <location>
        <begin position="22"/>
        <end position="50"/>
    </location>
</feature>
<sequence length="92" mass="10059">MVASVAHLLVSSQSMLGREGQLWGFAGASCSFIFDLGACGQMAFFLIYILGGICGKCDKFCSHYRDNCLWHRPSIFSNWSMAGVSESKQASH</sequence>
<reference evidence="2" key="2">
    <citation type="submission" date="2018-08" db="UniProtKB">
        <authorList>
            <consortium name="EnsemblPlants"/>
        </authorList>
    </citation>
    <scope>IDENTIFICATION</scope>
    <source>
        <strain evidence="2">Yugu1</strain>
    </source>
</reference>
<keyword evidence="1" id="KW-1133">Transmembrane helix</keyword>
<dbReference type="Proteomes" id="UP000004995">
    <property type="component" value="Unassembled WGS sequence"/>
</dbReference>
<evidence type="ECO:0000313" key="2">
    <source>
        <dbReference type="EnsemblPlants" id="KQL27866"/>
    </source>
</evidence>
<dbReference type="HOGENOM" id="CLU_2417390_0_0_1"/>
<evidence type="ECO:0000313" key="3">
    <source>
        <dbReference type="Proteomes" id="UP000004995"/>
    </source>
</evidence>
<dbReference type="EMBL" id="AGNK02000022">
    <property type="status" value="NOT_ANNOTATED_CDS"/>
    <property type="molecule type" value="Genomic_DNA"/>
</dbReference>
<evidence type="ECO:0000256" key="1">
    <source>
        <dbReference type="SAM" id="Phobius"/>
    </source>
</evidence>
<dbReference type="InParanoid" id="K3Z1T6"/>
<name>K3Z1T6_SETIT</name>
<dbReference type="AlphaFoldDB" id="K3Z1T6"/>
<keyword evidence="3" id="KW-1185">Reference proteome</keyword>
<dbReference type="Gramene" id="KQL27866">
    <property type="protein sequence ID" value="KQL27866"/>
    <property type="gene ID" value="SETIT_020504mg"/>
</dbReference>
<dbReference type="EnsemblPlants" id="KQL27866">
    <property type="protein sequence ID" value="KQL27866"/>
    <property type="gene ID" value="SETIT_020504mg"/>
</dbReference>
<keyword evidence="1" id="KW-0472">Membrane</keyword>
<protein>
    <submittedName>
        <fullName evidence="2">Uncharacterized protein</fullName>
    </submittedName>
</protein>
<keyword evidence="1" id="KW-0812">Transmembrane</keyword>